<name>A0ABD3TBP4_9LAMI</name>
<comment type="caution">
    <text evidence="6">The sequence shown here is derived from an EMBL/GenBank/DDBJ whole genome shotgun (WGS) entry which is preliminary data.</text>
</comment>
<dbReference type="GO" id="GO:0016042">
    <property type="term" value="P:lipid catabolic process"/>
    <property type="evidence" value="ECO:0007669"/>
    <property type="project" value="UniProtKB-KW"/>
</dbReference>
<dbReference type="Proteomes" id="UP001634393">
    <property type="component" value="Unassembled WGS sequence"/>
</dbReference>
<keyword evidence="3" id="KW-0442">Lipid degradation</keyword>
<dbReference type="SUPFAM" id="SSF52266">
    <property type="entry name" value="SGNH hydrolase"/>
    <property type="match status" value="1"/>
</dbReference>
<accession>A0ABD3TBP4</accession>
<dbReference type="PANTHER" id="PTHR46020:SF4">
    <property type="entry name" value="OS04G0650200 PROTEIN"/>
    <property type="match status" value="1"/>
</dbReference>
<proteinExistence type="inferred from homology"/>
<evidence type="ECO:0000256" key="1">
    <source>
        <dbReference type="ARBA" id="ARBA00008668"/>
    </source>
</evidence>
<protein>
    <recommendedName>
        <fullName evidence="8">GDSL esterase/lipase At5g03610-like</fullName>
    </recommendedName>
</protein>
<dbReference type="AlphaFoldDB" id="A0ABD3TBP4"/>
<organism evidence="6 7">
    <name type="scientific">Penstemon smallii</name>
    <dbReference type="NCBI Taxonomy" id="265156"/>
    <lineage>
        <taxon>Eukaryota</taxon>
        <taxon>Viridiplantae</taxon>
        <taxon>Streptophyta</taxon>
        <taxon>Embryophyta</taxon>
        <taxon>Tracheophyta</taxon>
        <taxon>Spermatophyta</taxon>
        <taxon>Magnoliopsida</taxon>
        <taxon>eudicotyledons</taxon>
        <taxon>Gunneridae</taxon>
        <taxon>Pentapetalae</taxon>
        <taxon>asterids</taxon>
        <taxon>lamiids</taxon>
        <taxon>Lamiales</taxon>
        <taxon>Plantaginaceae</taxon>
        <taxon>Cheloneae</taxon>
        <taxon>Penstemon</taxon>
    </lineage>
</organism>
<keyword evidence="5" id="KW-0732">Signal</keyword>
<dbReference type="Gene3D" id="3.40.50.1110">
    <property type="entry name" value="SGNH hydrolase"/>
    <property type="match status" value="2"/>
</dbReference>
<dbReference type="PANTHER" id="PTHR46020">
    <property type="entry name" value="OSJNBB0059K02.9 PROTEIN"/>
    <property type="match status" value="1"/>
</dbReference>
<dbReference type="InterPro" id="IPR036514">
    <property type="entry name" value="SGNH_hydro_sf"/>
</dbReference>
<feature type="signal peptide" evidence="5">
    <location>
        <begin position="1"/>
        <end position="21"/>
    </location>
</feature>
<evidence type="ECO:0000256" key="3">
    <source>
        <dbReference type="ARBA" id="ARBA00022963"/>
    </source>
</evidence>
<dbReference type="Pfam" id="PF00657">
    <property type="entry name" value="Lipase_GDSL"/>
    <property type="match status" value="1"/>
</dbReference>
<evidence type="ECO:0008006" key="8">
    <source>
        <dbReference type="Google" id="ProtNLM"/>
    </source>
</evidence>
<evidence type="ECO:0000256" key="5">
    <source>
        <dbReference type="SAM" id="SignalP"/>
    </source>
</evidence>
<evidence type="ECO:0000313" key="7">
    <source>
        <dbReference type="Proteomes" id="UP001634393"/>
    </source>
</evidence>
<keyword evidence="4" id="KW-0443">Lipid metabolism</keyword>
<dbReference type="InterPro" id="IPR001087">
    <property type="entry name" value="GDSL"/>
</dbReference>
<gene>
    <name evidence="6" type="ORF">ACJIZ3_008826</name>
</gene>
<evidence type="ECO:0000256" key="4">
    <source>
        <dbReference type="ARBA" id="ARBA00023098"/>
    </source>
</evidence>
<comment type="similarity">
    <text evidence="1">Belongs to the 'GDSL' lipolytic enzyme family.</text>
</comment>
<dbReference type="EMBL" id="JBJXBP010000004">
    <property type="protein sequence ID" value="KAL3834090.1"/>
    <property type="molecule type" value="Genomic_DNA"/>
</dbReference>
<dbReference type="GO" id="GO:0016787">
    <property type="term" value="F:hydrolase activity"/>
    <property type="evidence" value="ECO:0007669"/>
    <property type="project" value="UniProtKB-KW"/>
</dbReference>
<keyword evidence="2" id="KW-0378">Hydrolase</keyword>
<keyword evidence="7" id="KW-1185">Reference proteome</keyword>
<evidence type="ECO:0000256" key="2">
    <source>
        <dbReference type="ARBA" id="ARBA00022801"/>
    </source>
</evidence>
<reference evidence="6 7" key="1">
    <citation type="submission" date="2024-12" db="EMBL/GenBank/DDBJ databases">
        <title>The unique morphological basis and parallel evolutionary history of personate flowers in Penstemon.</title>
        <authorList>
            <person name="Depatie T.H."/>
            <person name="Wessinger C.A."/>
        </authorList>
    </citation>
    <scope>NUCLEOTIDE SEQUENCE [LARGE SCALE GENOMIC DNA]</scope>
    <source>
        <strain evidence="6">WTNN_2</strain>
        <tissue evidence="6">Leaf</tissue>
    </source>
</reference>
<sequence length="280" mass="31562">MGKKICFTFFCLLSLAIFSTGNGLKGQPSNTKLFVFGDSYVDTGNSPRALSKTWKPPYGITYPGKPFGRFSDGRVLTDYIASFLRIKSPLPYELKNFNRKLIKYGINFAHGGTGVFPTIIAINQPNMTTQIDFFQQLILKNVYTKEDLRSSVALVSLAGNDYVTYLAKNGTLKLSQFHNQFLHGNLLALNKQIGPVFIYLDLYKAFTSALHLHRGNQLLKPCCAGVHGEDCGFVDKNGIKKYVICKNRKQSFFWDLIHPTNEGWRTVYLALQPSLKCLLY</sequence>
<feature type="chain" id="PRO_5044812358" description="GDSL esterase/lipase At5g03610-like" evidence="5">
    <location>
        <begin position="22"/>
        <end position="280"/>
    </location>
</feature>
<evidence type="ECO:0000313" key="6">
    <source>
        <dbReference type="EMBL" id="KAL3834090.1"/>
    </source>
</evidence>